<gene>
    <name evidence="2" type="ORF">AMECASPLE_037288</name>
</gene>
<evidence type="ECO:0008006" key="4">
    <source>
        <dbReference type="Google" id="ProtNLM"/>
    </source>
</evidence>
<evidence type="ECO:0000313" key="2">
    <source>
        <dbReference type="EMBL" id="MEQ2313019.1"/>
    </source>
</evidence>
<accession>A0ABV1A395</accession>
<feature type="compositionally biased region" description="Polar residues" evidence="1">
    <location>
        <begin position="64"/>
        <end position="77"/>
    </location>
</feature>
<protein>
    <recommendedName>
        <fullName evidence="4">Secreted protein</fullName>
    </recommendedName>
</protein>
<feature type="compositionally biased region" description="Basic and acidic residues" evidence="1">
    <location>
        <begin position="80"/>
        <end position="95"/>
    </location>
</feature>
<name>A0ABV1A395_9TELE</name>
<dbReference type="EMBL" id="JAHRIP010081470">
    <property type="protein sequence ID" value="MEQ2313019.1"/>
    <property type="molecule type" value="Genomic_DNA"/>
</dbReference>
<feature type="region of interest" description="Disordered" evidence="1">
    <location>
        <begin position="64"/>
        <end position="103"/>
    </location>
</feature>
<evidence type="ECO:0000313" key="3">
    <source>
        <dbReference type="Proteomes" id="UP001469553"/>
    </source>
</evidence>
<comment type="caution">
    <text evidence="2">The sequence shown here is derived from an EMBL/GenBank/DDBJ whole genome shotgun (WGS) entry which is preliminary data.</text>
</comment>
<reference evidence="2 3" key="1">
    <citation type="submission" date="2021-06" db="EMBL/GenBank/DDBJ databases">
        <authorList>
            <person name="Palmer J.M."/>
        </authorList>
    </citation>
    <scope>NUCLEOTIDE SEQUENCE [LARGE SCALE GENOMIC DNA]</scope>
    <source>
        <strain evidence="2 3">AS_MEX2019</strain>
        <tissue evidence="2">Muscle</tissue>
    </source>
</reference>
<proteinExistence type="predicted"/>
<dbReference type="Proteomes" id="UP001469553">
    <property type="component" value="Unassembled WGS sequence"/>
</dbReference>
<sequence>MIVKHMGLWSILMGQRNIVALGLAARVSICSGLVLLRFVRYRTPECRPEGSMMVSAKDLITKNSLTTGGRNKTNGQARQAWHDQKIRHEHERQDMRNVSAMNN</sequence>
<keyword evidence="3" id="KW-1185">Reference proteome</keyword>
<evidence type="ECO:0000256" key="1">
    <source>
        <dbReference type="SAM" id="MobiDB-lite"/>
    </source>
</evidence>
<organism evidence="2 3">
    <name type="scientific">Ameca splendens</name>
    <dbReference type="NCBI Taxonomy" id="208324"/>
    <lineage>
        <taxon>Eukaryota</taxon>
        <taxon>Metazoa</taxon>
        <taxon>Chordata</taxon>
        <taxon>Craniata</taxon>
        <taxon>Vertebrata</taxon>
        <taxon>Euteleostomi</taxon>
        <taxon>Actinopterygii</taxon>
        <taxon>Neopterygii</taxon>
        <taxon>Teleostei</taxon>
        <taxon>Neoteleostei</taxon>
        <taxon>Acanthomorphata</taxon>
        <taxon>Ovalentaria</taxon>
        <taxon>Atherinomorphae</taxon>
        <taxon>Cyprinodontiformes</taxon>
        <taxon>Goodeidae</taxon>
        <taxon>Ameca</taxon>
    </lineage>
</organism>